<feature type="region of interest" description="Disordered" evidence="1">
    <location>
        <begin position="118"/>
        <end position="145"/>
    </location>
</feature>
<organism evidence="2 3">
    <name type="scientific">Astrephomene gubernaculifera</name>
    <dbReference type="NCBI Taxonomy" id="47775"/>
    <lineage>
        <taxon>Eukaryota</taxon>
        <taxon>Viridiplantae</taxon>
        <taxon>Chlorophyta</taxon>
        <taxon>core chlorophytes</taxon>
        <taxon>Chlorophyceae</taxon>
        <taxon>CS clade</taxon>
        <taxon>Chlamydomonadales</taxon>
        <taxon>Astrephomenaceae</taxon>
        <taxon>Astrephomene</taxon>
    </lineage>
</organism>
<gene>
    <name evidence="2" type="ORF">Agub_g14969</name>
</gene>
<evidence type="ECO:0000256" key="1">
    <source>
        <dbReference type="SAM" id="MobiDB-lite"/>
    </source>
</evidence>
<evidence type="ECO:0000313" key="3">
    <source>
        <dbReference type="Proteomes" id="UP001054857"/>
    </source>
</evidence>
<dbReference type="Proteomes" id="UP001054857">
    <property type="component" value="Unassembled WGS sequence"/>
</dbReference>
<keyword evidence="3" id="KW-1185">Reference proteome</keyword>
<feature type="compositionally biased region" description="Low complexity" evidence="1">
    <location>
        <begin position="128"/>
        <end position="145"/>
    </location>
</feature>
<sequence length="156" mass="15616">EGSRAEQLGVRRGQKLVALSDPLRYGTLWALQDRPSLRFVVDTFRMRRGAPLDLQLEPLMGAADMDAFFGPEDASPSSSGSSSSDEGGSSQQSATASASASATSTSIAAAAAAAMTTRSLGSGGSGGSVDADASPDDALASSSSIDLLLADAGDKG</sequence>
<dbReference type="EMBL" id="BMAR01000065">
    <property type="protein sequence ID" value="GFR52466.1"/>
    <property type="molecule type" value="Genomic_DNA"/>
</dbReference>
<comment type="caution">
    <text evidence="2">The sequence shown here is derived from an EMBL/GenBank/DDBJ whole genome shotgun (WGS) entry which is preliminary data.</text>
</comment>
<feature type="non-terminal residue" evidence="2">
    <location>
        <position position="1"/>
    </location>
</feature>
<accession>A0AAD3E2E4</accession>
<name>A0AAD3E2E4_9CHLO</name>
<dbReference type="AlphaFoldDB" id="A0AAD3E2E4"/>
<protein>
    <submittedName>
        <fullName evidence="2">Uncharacterized protein</fullName>
    </submittedName>
</protein>
<proteinExistence type="predicted"/>
<feature type="non-terminal residue" evidence="2">
    <location>
        <position position="156"/>
    </location>
</feature>
<reference evidence="2 3" key="1">
    <citation type="journal article" date="2021" name="Sci. Rep.">
        <title>Genome sequencing of the multicellular alga Astrephomene provides insights into convergent evolution of germ-soma differentiation.</title>
        <authorList>
            <person name="Yamashita S."/>
            <person name="Yamamoto K."/>
            <person name="Matsuzaki R."/>
            <person name="Suzuki S."/>
            <person name="Yamaguchi H."/>
            <person name="Hirooka S."/>
            <person name="Minakuchi Y."/>
            <person name="Miyagishima S."/>
            <person name="Kawachi M."/>
            <person name="Toyoda A."/>
            <person name="Nozaki H."/>
        </authorList>
    </citation>
    <scope>NUCLEOTIDE SEQUENCE [LARGE SCALE GENOMIC DNA]</scope>
    <source>
        <strain evidence="2 3">NIES-4017</strain>
    </source>
</reference>
<evidence type="ECO:0000313" key="2">
    <source>
        <dbReference type="EMBL" id="GFR52466.1"/>
    </source>
</evidence>
<feature type="compositionally biased region" description="Low complexity" evidence="1">
    <location>
        <begin position="70"/>
        <end position="101"/>
    </location>
</feature>
<feature type="region of interest" description="Disordered" evidence="1">
    <location>
        <begin position="65"/>
        <end position="101"/>
    </location>
</feature>